<dbReference type="PROSITE" id="PS01164">
    <property type="entry name" value="COPPER_AMINE_OXID_1"/>
    <property type="match status" value="1"/>
</dbReference>
<evidence type="ECO:0000256" key="7">
    <source>
        <dbReference type="PIRSR" id="PIRSR600269-50"/>
    </source>
</evidence>
<evidence type="ECO:0000256" key="4">
    <source>
        <dbReference type="ARBA" id="ARBA00023002"/>
    </source>
</evidence>
<evidence type="ECO:0000313" key="15">
    <source>
        <dbReference type="Proteomes" id="UP001234989"/>
    </source>
</evidence>
<dbReference type="PANTHER" id="PTHR10638">
    <property type="entry name" value="COPPER AMINE OXIDASE"/>
    <property type="match status" value="1"/>
</dbReference>
<evidence type="ECO:0000313" key="14">
    <source>
        <dbReference type="EMBL" id="WMV47722.1"/>
    </source>
</evidence>
<feature type="active site" description="Schiff-base intermediate with substrate; via topaquinone" evidence="7">
    <location>
        <position position="398"/>
    </location>
</feature>
<comment type="cofactor">
    <cofactor evidence="9">
        <name>Cu cation</name>
        <dbReference type="ChEBI" id="CHEBI:23378"/>
    </cofactor>
    <text evidence="9">Contains 1 topaquinone per subunit.</text>
</comment>
<keyword evidence="4 9" id="KW-0560">Oxidoreductase</keyword>
<dbReference type="SUPFAM" id="SSF49998">
    <property type="entry name" value="Amine oxidase catalytic domain"/>
    <property type="match status" value="1"/>
</dbReference>
<feature type="modified residue" description="2',4',5'-topaquinone" evidence="8">
    <location>
        <position position="398"/>
    </location>
</feature>
<evidence type="ECO:0000256" key="2">
    <source>
        <dbReference type="ARBA" id="ARBA00022723"/>
    </source>
</evidence>
<evidence type="ECO:0000256" key="3">
    <source>
        <dbReference type="ARBA" id="ARBA00022772"/>
    </source>
</evidence>
<gene>
    <name evidence="14" type="ORF">MTR67_041107</name>
</gene>
<dbReference type="InterPro" id="IPR015802">
    <property type="entry name" value="Cu_amine_oxidase_N3"/>
</dbReference>
<dbReference type="Pfam" id="PF02727">
    <property type="entry name" value="Cu_amine_oxidN2"/>
    <property type="match status" value="1"/>
</dbReference>
<evidence type="ECO:0000256" key="8">
    <source>
        <dbReference type="PIRSR" id="PIRSR600269-51"/>
    </source>
</evidence>
<feature type="signal peptide" evidence="10">
    <location>
        <begin position="1"/>
        <end position="25"/>
    </location>
</feature>
<evidence type="ECO:0000256" key="10">
    <source>
        <dbReference type="SAM" id="SignalP"/>
    </source>
</evidence>
<dbReference type="EMBL" id="CP133620">
    <property type="protein sequence ID" value="WMV47722.1"/>
    <property type="molecule type" value="Genomic_DNA"/>
</dbReference>
<keyword evidence="15" id="KW-1185">Reference proteome</keyword>
<dbReference type="GO" id="GO:0005507">
    <property type="term" value="F:copper ion binding"/>
    <property type="evidence" value="ECO:0007669"/>
    <property type="project" value="InterPro"/>
</dbReference>
<comment type="PTM">
    <text evidence="8 9">Topaquinone (TPQ) is generated by copper-dependent autoxidation of a specific tyrosyl residue.</text>
</comment>
<dbReference type="Pfam" id="PF02728">
    <property type="entry name" value="Cu_amine_oxidN3"/>
    <property type="match status" value="1"/>
</dbReference>
<evidence type="ECO:0000256" key="9">
    <source>
        <dbReference type="RuleBase" id="RU000672"/>
    </source>
</evidence>
<dbReference type="Gene3D" id="3.10.450.40">
    <property type="match status" value="2"/>
</dbReference>
<keyword evidence="2 9" id="KW-0479">Metal-binding</keyword>
<dbReference type="InterPro" id="IPR015798">
    <property type="entry name" value="Cu_amine_oxidase_C"/>
</dbReference>
<protein>
    <recommendedName>
        <fullName evidence="9">Amine oxidase</fullName>
        <ecNumber evidence="9">1.4.3.-</ecNumber>
    </recommendedName>
</protein>
<dbReference type="InterPro" id="IPR049947">
    <property type="entry name" value="Cu_Am_Ox_Cu-bd"/>
</dbReference>
<dbReference type="Gene3D" id="2.70.98.20">
    <property type="entry name" value="Copper amine oxidase, catalytic domain"/>
    <property type="match status" value="1"/>
</dbReference>
<feature type="domain" description="Copper amine oxidase N2-terminal" evidence="12">
    <location>
        <begin position="26"/>
        <end position="111"/>
    </location>
</feature>
<evidence type="ECO:0000256" key="5">
    <source>
        <dbReference type="ARBA" id="ARBA00023008"/>
    </source>
</evidence>
<evidence type="ECO:0000259" key="12">
    <source>
        <dbReference type="Pfam" id="PF02727"/>
    </source>
</evidence>
<evidence type="ECO:0000259" key="13">
    <source>
        <dbReference type="Pfam" id="PF02728"/>
    </source>
</evidence>
<dbReference type="GO" id="GO:0048038">
    <property type="term" value="F:quinone binding"/>
    <property type="evidence" value="ECO:0007669"/>
    <property type="project" value="InterPro"/>
</dbReference>
<comment type="similarity">
    <text evidence="1 9">Belongs to the copper/topaquinone oxidase family.</text>
</comment>
<keyword evidence="6" id="KW-1015">Disulfide bond</keyword>
<dbReference type="GO" id="GO:0009308">
    <property type="term" value="P:amine metabolic process"/>
    <property type="evidence" value="ECO:0007669"/>
    <property type="project" value="UniProtKB-UniRule"/>
</dbReference>
<dbReference type="InterPro" id="IPR015800">
    <property type="entry name" value="Cu_amine_oxidase_N2"/>
</dbReference>
<feature type="active site" description="Proton acceptor" evidence="7">
    <location>
        <position position="310"/>
    </location>
</feature>
<dbReference type="InterPro" id="IPR016182">
    <property type="entry name" value="Cu_amine_oxidase_N-reg"/>
</dbReference>
<evidence type="ECO:0000256" key="1">
    <source>
        <dbReference type="ARBA" id="ARBA00007983"/>
    </source>
</evidence>
<dbReference type="PANTHER" id="PTHR10638:SF77">
    <property type="entry name" value="AMINE OXIDASE"/>
    <property type="match status" value="1"/>
</dbReference>
<feature type="chain" id="PRO_5042024454" description="Amine oxidase" evidence="10">
    <location>
        <begin position="26"/>
        <end position="647"/>
    </location>
</feature>
<dbReference type="FunFam" id="3.10.450.40:FF:000012">
    <property type="entry name" value="Amine oxidase"/>
    <property type="match status" value="1"/>
</dbReference>
<reference evidence="14" key="1">
    <citation type="submission" date="2023-08" db="EMBL/GenBank/DDBJ databases">
        <title>A de novo genome assembly of Solanum verrucosum Schlechtendal, a Mexican diploid species geographically isolated from the other diploid A-genome species in potato relatives.</title>
        <authorList>
            <person name="Hosaka K."/>
        </authorList>
    </citation>
    <scope>NUCLEOTIDE SEQUENCE</scope>
    <source>
        <tissue evidence="14">Young leaves</tissue>
    </source>
</reference>
<dbReference type="PROSITE" id="PS01165">
    <property type="entry name" value="COPPER_AMINE_OXID_2"/>
    <property type="match status" value="1"/>
</dbReference>
<organism evidence="14 15">
    <name type="scientific">Solanum verrucosum</name>
    <dbReference type="NCBI Taxonomy" id="315347"/>
    <lineage>
        <taxon>Eukaryota</taxon>
        <taxon>Viridiplantae</taxon>
        <taxon>Streptophyta</taxon>
        <taxon>Embryophyta</taxon>
        <taxon>Tracheophyta</taxon>
        <taxon>Spermatophyta</taxon>
        <taxon>Magnoliopsida</taxon>
        <taxon>eudicotyledons</taxon>
        <taxon>Gunneridae</taxon>
        <taxon>Pentapetalae</taxon>
        <taxon>asterids</taxon>
        <taxon>lamiids</taxon>
        <taxon>Solanales</taxon>
        <taxon>Solanaceae</taxon>
        <taxon>Solanoideae</taxon>
        <taxon>Solaneae</taxon>
        <taxon>Solanum</taxon>
    </lineage>
</organism>
<proteinExistence type="inferred from homology"/>
<dbReference type="GO" id="GO:0008131">
    <property type="term" value="F:primary methylamine oxidase activity"/>
    <property type="evidence" value="ECO:0007669"/>
    <property type="project" value="InterPro"/>
</dbReference>
<keyword evidence="10" id="KW-0732">Signal</keyword>
<evidence type="ECO:0000256" key="6">
    <source>
        <dbReference type="ARBA" id="ARBA00023157"/>
    </source>
</evidence>
<accession>A0AAF0UK60</accession>
<dbReference type="FunFam" id="2.70.98.20:FF:000004">
    <property type="entry name" value="Amine oxidase"/>
    <property type="match status" value="1"/>
</dbReference>
<name>A0AAF0UK60_SOLVR</name>
<dbReference type="EC" id="1.4.3.-" evidence="9"/>
<evidence type="ECO:0000259" key="11">
    <source>
        <dbReference type="Pfam" id="PF01179"/>
    </source>
</evidence>
<dbReference type="InterPro" id="IPR000269">
    <property type="entry name" value="Cu_amine_oxidase"/>
</dbReference>
<keyword evidence="3 7" id="KW-0801">TPQ</keyword>
<keyword evidence="5 9" id="KW-0186">Copper</keyword>
<dbReference type="Proteomes" id="UP001234989">
    <property type="component" value="Chromosome 9"/>
</dbReference>
<dbReference type="InterPro" id="IPR049948">
    <property type="entry name" value="Cu_Am_ox_TPQ-bd"/>
</dbReference>
<dbReference type="SUPFAM" id="SSF54416">
    <property type="entry name" value="Amine oxidase N-terminal region"/>
    <property type="match status" value="2"/>
</dbReference>
<dbReference type="AlphaFoldDB" id="A0AAF0UK60"/>
<feature type="domain" description="Copper amine oxidase catalytic" evidence="11">
    <location>
        <begin position="238"/>
        <end position="644"/>
    </location>
</feature>
<feature type="domain" description="Copper amine oxidase N3-terminal" evidence="13">
    <location>
        <begin position="119"/>
        <end position="212"/>
    </location>
</feature>
<dbReference type="Pfam" id="PF01179">
    <property type="entry name" value="Cu_amine_oxid"/>
    <property type="match status" value="1"/>
</dbReference>
<dbReference type="InterPro" id="IPR036460">
    <property type="entry name" value="Cu_amine_oxidase_C_sf"/>
</dbReference>
<sequence>MMELIKVLHISVAFFFLFFSIYSQCHPLDPLNPDEINKIRVIIQKSHFSNVTFHDVDLDEPEKNDVLHWLSFHKSNNTSFPYRRSKVVVRANGESYELTLDLATNTIISQKLYLGHGFPPFTLNELIQSSILPLSNPKFQESISRRGLNISEVSCIPLSVGWFGQVKTIRVLSVPCFSLGGTTNFWARPIEGITILVDVESMKIIKYLDRFRSPLPEAKAADFNSSSQGSVTCNETGSSRINIQGHEVSWANWKLHVGFNTRAGMIISTASIFDAVRNEYRRVLYKGHVSEIFVPYMDPTFEWYYRTFMDVGEFGFGRLTSTLVRSLDCPNNAVYMDGYMADSEGQVVQVPQAICIFERYAGDAAWRHTEIGVPGTLNTKGQKEVNLVIRMVTTAGNYDYILDWEFKQSGSIKVGASLTGIMAMKAVEYTNNDQINQDVYGTLVAENTIAVNHDHFLTYRIDLDVDGSKNSFLKAKLKTTRVKDQNMSPRKSYWSVVKETVKTESEGRTQLGIEAAELLFVNTEKKSKVGNDVGYKLIPSRPSMSLLTDDDYPQIRAAYTKYQLWVTPYNKSERWAAGFYADRSHGDDGPSVWSGRNRSIEKKDIVLWYTLGFHHVPCQEDYPIMPTINDAFELWPTNFFERNRLLD</sequence>